<keyword evidence="2" id="KW-1003">Cell membrane</keyword>
<sequence>MEALRRIDDFQRRHRRLGIPLAVVYKFVDDQGMYLAALLAYYGFLSLFPLLLLLVSTLAVLLENDPALRQQVLDSALRNFPVLGDQLRENVQSFQANGLALAIGVIGSIYGALGVAQAAQHALNKIWAVPRYARPNPALARLKGLVFMAVLATGLIATTALSAAASATQVFGVHVGAGPRIGVIIAVTLLNTTSLLLCMRILTHTEIPVRRLWGTALGGACAWQALQWGGAFYVRHFLHGASATYGMFGIVLGLLAWLYLGAVVFVLTAETGAVRVHRLWPRSLLAPFTDRTRLSQADRRAYRSYAATERFKGFQKISVEFRRGPAADTNEVESGEADDSGGGRRPDDGCPGSDDN</sequence>
<dbReference type="PANTHER" id="PTHR30213:SF1">
    <property type="entry name" value="INNER MEMBRANE PROTEIN YHJD"/>
    <property type="match status" value="1"/>
</dbReference>
<feature type="transmembrane region" description="Helical" evidence="7">
    <location>
        <begin position="39"/>
        <end position="62"/>
    </location>
</feature>
<protein>
    <submittedName>
        <fullName evidence="8">Uncharacterized protein</fullName>
    </submittedName>
</protein>
<reference evidence="8 9" key="1">
    <citation type="journal article" date="2013" name="Genome Announc.">
        <title>Draft Genome Sequence of Streptomyces viridochromogenes Strain Tu57, Producer of Avilamycin.</title>
        <authorList>
            <person name="Gruning B.A."/>
            <person name="Erxleben A."/>
            <person name="Hahnlein A."/>
            <person name="Gunther S."/>
        </authorList>
    </citation>
    <scope>NUCLEOTIDE SEQUENCE [LARGE SCALE GENOMIC DNA]</scope>
    <source>
        <strain evidence="8 9">Tue57</strain>
    </source>
</reference>
<keyword evidence="4 7" id="KW-1133">Transmembrane helix</keyword>
<evidence type="ECO:0000256" key="2">
    <source>
        <dbReference type="ARBA" id="ARBA00022475"/>
    </source>
</evidence>
<evidence type="ECO:0000256" key="4">
    <source>
        <dbReference type="ARBA" id="ARBA00022989"/>
    </source>
</evidence>
<feature type="region of interest" description="Disordered" evidence="6">
    <location>
        <begin position="325"/>
        <end position="356"/>
    </location>
</feature>
<proteinExistence type="predicted"/>
<feature type="transmembrane region" description="Helical" evidence="7">
    <location>
        <begin position="177"/>
        <end position="199"/>
    </location>
</feature>
<name>L8P001_STRVR</name>
<evidence type="ECO:0000256" key="1">
    <source>
        <dbReference type="ARBA" id="ARBA00004651"/>
    </source>
</evidence>
<dbReference type="EMBL" id="AMLP01000260">
    <property type="protein sequence ID" value="ELS50886.1"/>
    <property type="molecule type" value="Genomic_DNA"/>
</dbReference>
<dbReference type="NCBIfam" id="TIGR00765">
    <property type="entry name" value="yihY_not_rbn"/>
    <property type="match status" value="1"/>
</dbReference>
<feature type="transmembrane region" description="Helical" evidence="7">
    <location>
        <begin position="211"/>
        <end position="233"/>
    </location>
</feature>
<comment type="subcellular location">
    <subcellularLocation>
        <location evidence="1">Cell membrane</location>
        <topology evidence="1">Multi-pass membrane protein</topology>
    </subcellularLocation>
</comment>
<feature type="transmembrane region" description="Helical" evidence="7">
    <location>
        <begin position="245"/>
        <end position="269"/>
    </location>
</feature>
<evidence type="ECO:0000313" key="8">
    <source>
        <dbReference type="EMBL" id="ELS50886.1"/>
    </source>
</evidence>
<dbReference type="Proteomes" id="UP000011205">
    <property type="component" value="Unassembled WGS sequence"/>
</dbReference>
<dbReference type="RefSeq" id="WP_004003625.1">
    <property type="nucleotide sequence ID" value="NZ_AMLP01000260.1"/>
</dbReference>
<evidence type="ECO:0000256" key="7">
    <source>
        <dbReference type="SAM" id="Phobius"/>
    </source>
</evidence>
<dbReference type="Pfam" id="PF03631">
    <property type="entry name" value="Virul_fac_BrkB"/>
    <property type="match status" value="1"/>
</dbReference>
<dbReference type="GO" id="GO:0005886">
    <property type="term" value="C:plasma membrane"/>
    <property type="evidence" value="ECO:0007669"/>
    <property type="project" value="UniProtKB-SubCell"/>
</dbReference>
<evidence type="ECO:0000256" key="6">
    <source>
        <dbReference type="SAM" id="MobiDB-lite"/>
    </source>
</evidence>
<dbReference type="PANTHER" id="PTHR30213">
    <property type="entry name" value="INNER MEMBRANE PROTEIN YHJD"/>
    <property type="match status" value="1"/>
</dbReference>
<feature type="transmembrane region" description="Helical" evidence="7">
    <location>
        <begin position="144"/>
        <end position="165"/>
    </location>
</feature>
<comment type="caution">
    <text evidence="8">The sequence shown here is derived from an EMBL/GenBank/DDBJ whole genome shotgun (WGS) entry which is preliminary data.</text>
</comment>
<evidence type="ECO:0000256" key="5">
    <source>
        <dbReference type="ARBA" id="ARBA00023136"/>
    </source>
</evidence>
<gene>
    <name evidence="8" type="ORF">STVIR_8161</name>
</gene>
<evidence type="ECO:0000313" key="9">
    <source>
        <dbReference type="Proteomes" id="UP000011205"/>
    </source>
</evidence>
<keyword evidence="3 7" id="KW-0812">Transmembrane</keyword>
<dbReference type="AlphaFoldDB" id="L8P001"/>
<keyword evidence="5 7" id="KW-0472">Membrane</keyword>
<dbReference type="InterPro" id="IPR017039">
    <property type="entry name" value="Virul_fac_BrkB"/>
</dbReference>
<organism evidence="8 9">
    <name type="scientific">Streptomyces viridochromogenes Tue57</name>
    <dbReference type="NCBI Taxonomy" id="1160705"/>
    <lineage>
        <taxon>Bacteria</taxon>
        <taxon>Bacillati</taxon>
        <taxon>Actinomycetota</taxon>
        <taxon>Actinomycetes</taxon>
        <taxon>Kitasatosporales</taxon>
        <taxon>Streptomycetaceae</taxon>
        <taxon>Streptomyces</taxon>
    </lineage>
</organism>
<feature type="compositionally biased region" description="Acidic residues" evidence="6">
    <location>
        <begin position="330"/>
        <end position="339"/>
    </location>
</feature>
<evidence type="ECO:0000256" key="3">
    <source>
        <dbReference type="ARBA" id="ARBA00022692"/>
    </source>
</evidence>
<dbReference type="PATRIC" id="fig|1160705.3.peg.8062"/>
<accession>L8P001</accession>